<dbReference type="GO" id="GO:0016747">
    <property type="term" value="F:acyltransferase activity, transferring groups other than amino-acyl groups"/>
    <property type="evidence" value="ECO:0007669"/>
    <property type="project" value="InterPro"/>
</dbReference>
<dbReference type="InterPro" id="IPR000182">
    <property type="entry name" value="GNAT_dom"/>
</dbReference>
<name>A0A9P0B143_BRAAE</name>
<dbReference type="PANTHER" id="PTHR20958">
    <property type="entry name" value="GLYCINE N-ACYLTRANSFERASE-LIKE PROTEIN"/>
    <property type="match status" value="1"/>
</dbReference>
<dbReference type="PANTHER" id="PTHR20958:SF9">
    <property type="entry name" value="RE58324P"/>
    <property type="match status" value="1"/>
</dbReference>
<reference evidence="2" key="1">
    <citation type="submission" date="2021-12" db="EMBL/GenBank/DDBJ databases">
        <authorList>
            <person name="King R."/>
        </authorList>
    </citation>
    <scope>NUCLEOTIDE SEQUENCE</scope>
</reference>
<dbReference type="EMBL" id="OV121134">
    <property type="protein sequence ID" value="CAH0553235.1"/>
    <property type="molecule type" value="Genomic_DNA"/>
</dbReference>
<dbReference type="Gene3D" id="3.40.630.30">
    <property type="match status" value="1"/>
</dbReference>
<proteinExistence type="predicted"/>
<keyword evidence="3" id="KW-1185">Reference proteome</keyword>
<sequence>MRQNYAFAVESRVSAAVQGVLTGVADLHASWINVFSFIVGDSLIARTNARYIDRIQHTIRSSLRAMEEILFEGKHFKLVNESELPEIVDILATYLPDSIKFHQTIKTYLNDRIWNFHFYVTKTWPENPVILHFPGMTLTPNGNLYESFSVFCPCDKLDSLKFLEQEDVLINWNQPLYLNFTHNLIIEKIEDFYQDIGTIEKQYGDFYILSNSKLQDAEDEELAENAKIIQLREEHMCMIHDLYPANQMEGIEVFKKLVKKLPCYGVFSSDGELAAWMVQSYYGAMFSMQTKSEYRRKGYGFILAKYLTKIVRERGYIPFVVIRPENDASKGLYFKLGFKKHFQTIRAILRPYDLEITREQEG</sequence>
<accession>A0A9P0B143</accession>
<dbReference type="PROSITE" id="PS51186">
    <property type="entry name" value="GNAT"/>
    <property type="match status" value="1"/>
</dbReference>
<dbReference type="OrthoDB" id="8179865at2759"/>
<dbReference type="AlphaFoldDB" id="A0A9P0B143"/>
<dbReference type="InterPro" id="IPR016181">
    <property type="entry name" value="Acyl_CoA_acyltransferase"/>
</dbReference>
<dbReference type="Proteomes" id="UP001154078">
    <property type="component" value="Chromosome 3"/>
</dbReference>
<gene>
    <name evidence="2" type="ORF">MELIAE_LOCUS5291</name>
</gene>
<protein>
    <recommendedName>
        <fullName evidence="1">N-acetyltransferase domain-containing protein</fullName>
    </recommendedName>
</protein>
<evidence type="ECO:0000313" key="2">
    <source>
        <dbReference type="EMBL" id="CAH0553235.1"/>
    </source>
</evidence>
<dbReference type="Pfam" id="PF08445">
    <property type="entry name" value="FR47"/>
    <property type="match status" value="1"/>
</dbReference>
<feature type="domain" description="N-acetyltransferase" evidence="1">
    <location>
        <begin position="226"/>
        <end position="359"/>
    </location>
</feature>
<dbReference type="InterPro" id="IPR013653">
    <property type="entry name" value="GCN5-like_dom"/>
</dbReference>
<organism evidence="2 3">
    <name type="scientific">Brassicogethes aeneus</name>
    <name type="common">Rape pollen beetle</name>
    <name type="synonym">Meligethes aeneus</name>
    <dbReference type="NCBI Taxonomy" id="1431903"/>
    <lineage>
        <taxon>Eukaryota</taxon>
        <taxon>Metazoa</taxon>
        <taxon>Ecdysozoa</taxon>
        <taxon>Arthropoda</taxon>
        <taxon>Hexapoda</taxon>
        <taxon>Insecta</taxon>
        <taxon>Pterygota</taxon>
        <taxon>Neoptera</taxon>
        <taxon>Endopterygota</taxon>
        <taxon>Coleoptera</taxon>
        <taxon>Polyphaga</taxon>
        <taxon>Cucujiformia</taxon>
        <taxon>Nitidulidae</taxon>
        <taxon>Meligethinae</taxon>
        <taxon>Brassicogethes</taxon>
    </lineage>
</organism>
<dbReference type="SUPFAM" id="SSF55729">
    <property type="entry name" value="Acyl-CoA N-acyltransferases (Nat)"/>
    <property type="match status" value="1"/>
</dbReference>
<dbReference type="InterPro" id="IPR053225">
    <property type="entry name" value="Acyl-CoA_N-acyltransferase"/>
</dbReference>
<evidence type="ECO:0000259" key="1">
    <source>
        <dbReference type="PROSITE" id="PS51186"/>
    </source>
</evidence>
<evidence type="ECO:0000313" key="3">
    <source>
        <dbReference type="Proteomes" id="UP001154078"/>
    </source>
</evidence>